<feature type="domain" description="D-isomer specific 2-hydroxyacid dehydrogenase NAD-binding" evidence="6">
    <location>
        <begin position="117"/>
        <end position="290"/>
    </location>
</feature>
<comment type="similarity">
    <text evidence="4">Belongs to the D-isomer specific 2-hydroxyacid dehydrogenase family.</text>
</comment>
<evidence type="ECO:0000256" key="3">
    <source>
        <dbReference type="ARBA" id="ARBA00023027"/>
    </source>
</evidence>
<keyword evidence="1" id="KW-0521">NADP</keyword>
<dbReference type="GO" id="GO:0030267">
    <property type="term" value="F:glyoxylate reductase (NADPH) activity"/>
    <property type="evidence" value="ECO:0007669"/>
    <property type="project" value="TreeGrafter"/>
</dbReference>
<evidence type="ECO:0000259" key="6">
    <source>
        <dbReference type="Pfam" id="PF02826"/>
    </source>
</evidence>
<sequence>MDHETNIKPEILVLAASPSAAVMAQLEHAFHCHHLWRQPCEAQPEWLAGVAGRIRGVLTTGAIGIGPALLEQLPRLEIVAVNGIGVDAVALDATRARGIFVTNTPGVLTEDVADLALTLLLSAARRLPALERHVRSGAWEHGMPLAPTRALRGKVCGVFGFGRIGQAVAARAAAFEMRTRYFQPRPVDGVAVKRCATLLELARASDYLVVCAPGGAGTRHAVDAAVLAALGPEGTLVNIARGSLVDQEALVAALRDGTLGMAALDVFDNEPHVPAALRELENVVLTPHVGSLTVETRHAMGQLVLDNLLAHFGGRPLLTPVA</sequence>
<evidence type="ECO:0000313" key="7">
    <source>
        <dbReference type="EMBL" id="MBV6322064.1"/>
    </source>
</evidence>
<dbReference type="PANTHER" id="PTHR10996">
    <property type="entry name" value="2-HYDROXYACID DEHYDROGENASE-RELATED"/>
    <property type="match status" value="1"/>
</dbReference>
<name>A0AA41H7N1_9BURK</name>
<evidence type="ECO:0000256" key="1">
    <source>
        <dbReference type="ARBA" id="ARBA00022857"/>
    </source>
</evidence>
<dbReference type="InterPro" id="IPR006139">
    <property type="entry name" value="D-isomer_2_OHA_DH_cat_dom"/>
</dbReference>
<accession>A0AA41H7N1</accession>
<dbReference type="Pfam" id="PF00389">
    <property type="entry name" value="2-Hacid_dh"/>
    <property type="match status" value="1"/>
</dbReference>
<evidence type="ECO:0000313" key="10">
    <source>
        <dbReference type="Proteomes" id="UP001162889"/>
    </source>
</evidence>
<reference evidence="8" key="2">
    <citation type="submission" date="2022-03" db="EMBL/GenBank/DDBJ databases">
        <title>Genome Encyclopedia of Bacteria and Archaea VI: Functional Genomics of Type Strains.</title>
        <authorList>
            <person name="Whitman W."/>
        </authorList>
    </citation>
    <scope>NUCLEOTIDE SEQUENCE</scope>
    <source>
        <strain evidence="8">HSC-15S17</strain>
    </source>
</reference>
<evidence type="ECO:0000259" key="5">
    <source>
        <dbReference type="Pfam" id="PF00389"/>
    </source>
</evidence>
<dbReference type="GO" id="GO:0016618">
    <property type="term" value="F:hydroxypyruvate reductase [NAD(P)H] activity"/>
    <property type="evidence" value="ECO:0007669"/>
    <property type="project" value="TreeGrafter"/>
</dbReference>
<dbReference type="EMBL" id="JALJZU010000001">
    <property type="protein sequence ID" value="MCP2006938.1"/>
    <property type="molecule type" value="Genomic_DNA"/>
</dbReference>
<dbReference type="InterPro" id="IPR050223">
    <property type="entry name" value="D-isomer_2-hydroxyacid_DH"/>
</dbReference>
<evidence type="ECO:0000313" key="8">
    <source>
        <dbReference type="EMBL" id="MCP2006938.1"/>
    </source>
</evidence>
<dbReference type="RefSeq" id="WP_217942836.1">
    <property type="nucleotide sequence ID" value="NZ_JAHTGR010000006.1"/>
</dbReference>
<keyword evidence="2 4" id="KW-0560">Oxidoreductase</keyword>
<organism evidence="7 9">
    <name type="scientific">Duganella violaceipulchra</name>
    <dbReference type="NCBI Taxonomy" id="2849652"/>
    <lineage>
        <taxon>Bacteria</taxon>
        <taxon>Pseudomonadati</taxon>
        <taxon>Pseudomonadota</taxon>
        <taxon>Betaproteobacteria</taxon>
        <taxon>Burkholderiales</taxon>
        <taxon>Oxalobacteraceae</taxon>
        <taxon>Telluria group</taxon>
        <taxon>Duganella</taxon>
    </lineage>
</organism>
<dbReference type="CDD" id="cd12156">
    <property type="entry name" value="HPPR"/>
    <property type="match status" value="1"/>
</dbReference>
<evidence type="ECO:0000313" key="9">
    <source>
        <dbReference type="Proteomes" id="UP001155901"/>
    </source>
</evidence>
<evidence type="ECO:0000256" key="2">
    <source>
        <dbReference type="ARBA" id="ARBA00023002"/>
    </source>
</evidence>
<protein>
    <submittedName>
        <fullName evidence="7 8">2-hydroxyacid dehydrogenase</fullName>
    </submittedName>
</protein>
<gene>
    <name evidence="7" type="ORF">KVP70_14030</name>
    <name evidence="8" type="ORF">L1274_000626</name>
</gene>
<proteinExistence type="inferred from homology"/>
<reference evidence="7" key="1">
    <citation type="submission" date="2021-07" db="EMBL/GenBank/DDBJ databases">
        <title>Characterization of violacein-producing bacteria and related species.</title>
        <authorList>
            <person name="Wilson H.S."/>
            <person name="De Leon M.E."/>
        </authorList>
    </citation>
    <scope>NUCLEOTIDE SEQUENCE</scope>
    <source>
        <strain evidence="7">HSC-15S17</strain>
    </source>
</reference>
<dbReference type="FunFam" id="3.40.50.720:FF:000213">
    <property type="entry name" value="Putative 2-hydroxyacid dehydrogenase"/>
    <property type="match status" value="1"/>
</dbReference>
<keyword evidence="3" id="KW-0520">NAD</keyword>
<comment type="caution">
    <text evidence="7">The sequence shown here is derived from an EMBL/GenBank/DDBJ whole genome shotgun (WGS) entry which is preliminary data.</text>
</comment>
<dbReference type="EMBL" id="JAHTGR010000006">
    <property type="protein sequence ID" value="MBV6322064.1"/>
    <property type="molecule type" value="Genomic_DNA"/>
</dbReference>
<keyword evidence="10" id="KW-1185">Reference proteome</keyword>
<feature type="domain" description="D-isomer specific 2-hydroxyacid dehydrogenase catalytic" evidence="5">
    <location>
        <begin position="20"/>
        <end position="321"/>
    </location>
</feature>
<dbReference type="Proteomes" id="UP001155901">
    <property type="component" value="Unassembled WGS sequence"/>
</dbReference>
<dbReference type="InterPro" id="IPR006140">
    <property type="entry name" value="D-isomer_DH_NAD-bd"/>
</dbReference>
<dbReference type="Proteomes" id="UP001162889">
    <property type="component" value="Unassembled WGS sequence"/>
</dbReference>
<dbReference type="GO" id="GO:0051287">
    <property type="term" value="F:NAD binding"/>
    <property type="evidence" value="ECO:0007669"/>
    <property type="project" value="InterPro"/>
</dbReference>
<dbReference type="AlphaFoldDB" id="A0AA41H7N1"/>
<dbReference type="GO" id="GO:0005829">
    <property type="term" value="C:cytosol"/>
    <property type="evidence" value="ECO:0007669"/>
    <property type="project" value="TreeGrafter"/>
</dbReference>
<dbReference type="PANTHER" id="PTHR10996:SF178">
    <property type="entry name" value="2-HYDROXYACID DEHYDROGENASE YGL185C-RELATED"/>
    <property type="match status" value="1"/>
</dbReference>
<evidence type="ECO:0000256" key="4">
    <source>
        <dbReference type="RuleBase" id="RU003719"/>
    </source>
</evidence>
<dbReference type="Pfam" id="PF02826">
    <property type="entry name" value="2-Hacid_dh_C"/>
    <property type="match status" value="1"/>
</dbReference>